<dbReference type="SUPFAM" id="SSF52218">
    <property type="entry name" value="Flavoproteins"/>
    <property type="match status" value="1"/>
</dbReference>
<dbReference type="Gene3D" id="3.40.50.360">
    <property type="match status" value="1"/>
</dbReference>
<evidence type="ECO:0000313" key="3">
    <source>
        <dbReference type="Proteomes" id="UP000199408"/>
    </source>
</evidence>
<accession>A0A1C5J7G1</accession>
<dbReference type="PROSITE" id="PS00201">
    <property type="entry name" value="FLAVODOXIN"/>
    <property type="match status" value="1"/>
</dbReference>
<dbReference type="PANTHER" id="PTHR30546">
    <property type="entry name" value="FLAVODOXIN-RELATED PROTEIN WRBA-RELATED"/>
    <property type="match status" value="1"/>
</dbReference>
<dbReference type="PROSITE" id="PS50902">
    <property type="entry name" value="FLAVODOXIN_LIKE"/>
    <property type="match status" value="1"/>
</dbReference>
<dbReference type="STRING" id="47864.GA0070560_12361"/>
<dbReference type="Pfam" id="PF03358">
    <property type="entry name" value="FMN_red"/>
    <property type="match status" value="1"/>
</dbReference>
<organism evidence="2 3">
    <name type="scientific">Micromonospora halophytica</name>
    <dbReference type="NCBI Taxonomy" id="47864"/>
    <lineage>
        <taxon>Bacteria</taxon>
        <taxon>Bacillati</taxon>
        <taxon>Actinomycetota</taxon>
        <taxon>Actinomycetes</taxon>
        <taxon>Micromonosporales</taxon>
        <taxon>Micromonosporaceae</taxon>
        <taxon>Micromonospora</taxon>
    </lineage>
</organism>
<dbReference type="GO" id="GO:0003955">
    <property type="term" value="F:NAD(P)H dehydrogenase (quinone) activity"/>
    <property type="evidence" value="ECO:0007669"/>
    <property type="project" value="TreeGrafter"/>
</dbReference>
<dbReference type="PANTHER" id="PTHR30546:SF23">
    <property type="entry name" value="FLAVOPROTEIN-LIKE PROTEIN YCP4-RELATED"/>
    <property type="match status" value="1"/>
</dbReference>
<dbReference type="EMBL" id="FMDN01000023">
    <property type="protein sequence ID" value="SCG66505.1"/>
    <property type="molecule type" value="Genomic_DNA"/>
</dbReference>
<dbReference type="InterPro" id="IPR029039">
    <property type="entry name" value="Flavoprotein-like_sf"/>
</dbReference>
<dbReference type="AlphaFoldDB" id="A0A1C5J7G1"/>
<evidence type="ECO:0000259" key="1">
    <source>
        <dbReference type="PROSITE" id="PS50902"/>
    </source>
</evidence>
<dbReference type="InterPro" id="IPR001226">
    <property type="entry name" value="Flavodoxin_CS"/>
</dbReference>
<dbReference type="InterPro" id="IPR008254">
    <property type="entry name" value="Flavodoxin/NO_synth"/>
</dbReference>
<proteinExistence type="predicted"/>
<dbReference type="GO" id="GO:0009055">
    <property type="term" value="F:electron transfer activity"/>
    <property type="evidence" value="ECO:0007669"/>
    <property type="project" value="InterPro"/>
</dbReference>
<gene>
    <name evidence="2" type="ORF">GA0070560_12361</name>
</gene>
<dbReference type="RefSeq" id="WP_091301614.1">
    <property type="nucleotide sequence ID" value="NZ_FMDN01000023.1"/>
</dbReference>
<protein>
    <submittedName>
        <fullName evidence="2">Multimeric flavodoxin WrbA</fullName>
    </submittedName>
</protein>
<dbReference type="OrthoDB" id="9801479at2"/>
<evidence type="ECO:0000313" key="2">
    <source>
        <dbReference type="EMBL" id="SCG66505.1"/>
    </source>
</evidence>
<dbReference type="GO" id="GO:0010181">
    <property type="term" value="F:FMN binding"/>
    <property type="evidence" value="ECO:0007669"/>
    <property type="project" value="InterPro"/>
</dbReference>
<dbReference type="GO" id="GO:0016020">
    <property type="term" value="C:membrane"/>
    <property type="evidence" value="ECO:0007669"/>
    <property type="project" value="TreeGrafter"/>
</dbReference>
<reference evidence="3" key="1">
    <citation type="submission" date="2016-06" db="EMBL/GenBank/DDBJ databases">
        <authorList>
            <person name="Varghese N."/>
        </authorList>
    </citation>
    <scope>NUCLEOTIDE SEQUENCE [LARGE SCALE GENOMIC DNA]</scope>
    <source>
        <strain evidence="3">DSM 43171</strain>
    </source>
</reference>
<feature type="domain" description="Flavodoxin-like" evidence="1">
    <location>
        <begin position="4"/>
        <end position="152"/>
    </location>
</feature>
<sequence length="205" mass="21460">MKSVAIIYHSGYGHTRVQAEAVRDGARSVPGVHVDLIAVEDHADNWEVLDTADAIIFGTPTYMAGASAPFKAFLDASSSRWAQQQWKDKLASGFTNSAGANGDKLATLQQLALFAMQHGMVWVGLGLLPGNTTSSGSAEELNRLAGFLGAMGQSLTDLGPDVAPTMSDRRTAEHLGRRVARIALGWQGPAADSGTGAEAARAVLA</sequence>
<name>A0A1C5J7G1_9ACTN</name>
<dbReference type="InterPro" id="IPR005025">
    <property type="entry name" value="FMN_Rdtase-like_dom"/>
</dbReference>
<keyword evidence="3" id="KW-1185">Reference proteome</keyword>
<dbReference type="Proteomes" id="UP000199408">
    <property type="component" value="Unassembled WGS sequence"/>
</dbReference>